<dbReference type="AlphaFoldDB" id="A0A0Q4B7E5"/>
<dbReference type="InterPro" id="IPR018201">
    <property type="entry name" value="Ketoacyl_synth_AS"/>
</dbReference>
<dbReference type="SMART" id="SM00825">
    <property type="entry name" value="PKS_KS"/>
    <property type="match status" value="1"/>
</dbReference>
<keyword evidence="6" id="KW-1185">Reference proteome</keyword>
<keyword evidence="2 3" id="KW-0808">Transferase</keyword>
<feature type="domain" description="Ketosynthase family 3 (KS3)" evidence="4">
    <location>
        <begin position="1"/>
        <end position="391"/>
    </location>
</feature>
<dbReference type="PROSITE" id="PS52004">
    <property type="entry name" value="KS3_2"/>
    <property type="match status" value="1"/>
</dbReference>
<dbReference type="PATRIC" id="fig|1702214.3.peg.993"/>
<name>A0A0Q4B7E5_9BACT</name>
<dbReference type="InterPro" id="IPR014031">
    <property type="entry name" value="Ketoacyl_synth_C"/>
</dbReference>
<dbReference type="InterPro" id="IPR020841">
    <property type="entry name" value="PKS_Beta-ketoAc_synthase_dom"/>
</dbReference>
<dbReference type="Proteomes" id="UP000054172">
    <property type="component" value="Unassembled WGS sequence"/>
</dbReference>
<evidence type="ECO:0000259" key="4">
    <source>
        <dbReference type="PROSITE" id="PS52004"/>
    </source>
</evidence>
<comment type="caution">
    <text evidence="5">The sequence shown here is derived from an EMBL/GenBank/DDBJ whole genome shotgun (WGS) entry which is preliminary data.</text>
</comment>
<reference evidence="5" key="1">
    <citation type="submission" date="2015-08" db="EMBL/GenBank/DDBJ databases">
        <title>Candidatus Bacteriodes Periocalifornicus.</title>
        <authorList>
            <person name="McLean J.S."/>
            <person name="Kelley S."/>
        </authorList>
    </citation>
    <scope>NUCLEOTIDE SEQUENCE [LARGE SCALE GENOMIC DNA]</scope>
    <source>
        <strain evidence="5">12B</strain>
    </source>
</reference>
<dbReference type="STRING" id="1702214.AL399_07100"/>
<dbReference type="GO" id="GO:0004315">
    <property type="term" value="F:3-oxoacyl-[acyl-carrier-protein] synthase activity"/>
    <property type="evidence" value="ECO:0007669"/>
    <property type="project" value="InterPro"/>
</dbReference>
<proteinExistence type="inferred from homology"/>
<accession>A0A0Q4B7E5</accession>
<protein>
    <recommendedName>
        <fullName evidence="4">Ketosynthase family 3 (KS3) domain-containing protein</fullName>
    </recommendedName>
</protein>
<dbReference type="PANTHER" id="PTHR11712">
    <property type="entry name" value="POLYKETIDE SYNTHASE-RELATED"/>
    <property type="match status" value="1"/>
</dbReference>
<dbReference type="PANTHER" id="PTHR11712:SF320">
    <property type="entry name" value="BETA-KETOACYL SYNTHASE"/>
    <property type="match status" value="1"/>
</dbReference>
<dbReference type="Gene3D" id="3.40.47.10">
    <property type="match status" value="1"/>
</dbReference>
<sequence length="393" mass="41294">MGIAVTGLGVVSALGFGTEANLHGLGQERMPIAPAAQLAGSHLSFPVAEVPASNRQLSERAALRFHPNVPRTALLGLIACQEAIRDAGVAPASERVGLVLGTTTGGMDITERHFTLDGRVDERRGYWLRYHGCGDVTAWIANQLGIGYYDTLSTACSSGANAIMLGAILLEQHRLDTVVCGGMDALCRFTLNGFNSLGLISSEPCKPFDANRCGLTLGEGAGFIVIRRSDEVQGNTYSQLCGWGNANDAYHQTGTSPEGRGARMAMEAALRKAGVEPNKIGYINAHGTATPTNDASEVAAMLAVFGGEVPPFSSTKGLTGHTLGAAGGIEAVFTVKALQQGYRYRNTGFSVPMPEVDLRPITQQACGCKYSYAMSNSFGFGGNCTSLIFSMEG</sequence>
<dbReference type="GO" id="GO:0006633">
    <property type="term" value="P:fatty acid biosynthetic process"/>
    <property type="evidence" value="ECO:0007669"/>
    <property type="project" value="InterPro"/>
</dbReference>
<dbReference type="SUPFAM" id="SSF53901">
    <property type="entry name" value="Thiolase-like"/>
    <property type="match status" value="2"/>
</dbReference>
<organism evidence="5 6">
    <name type="scientific">Candidatus [Bacteroides] periocalifornicus</name>
    <dbReference type="NCBI Taxonomy" id="1702214"/>
    <lineage>
        <taxon>Bacteria</taxon>
        <taxon>Pseudomonadati</taxon>
        <taxon>Bacteroidota</taxon>
    </lineage>
</organism>
<dbReference type="InterPro" id="IPR000794">
    <property type="entry name" value="Beta-ketoacyl_synthase"/>
</dbReference>
<evidence type="ECO:0000256" key="2">
    <source>
        <dbReference type="ARBA" id="ARBA00022679"/>
    </source>
</evidence>
<dbReference type="GO" id="GO:0005829">
    <property type="term" value="C:cytosol"/>
    <property type="evidence" value="ECO:0007669"/>
    <property type="project" value="TreeGrafter"/>
</dbReference>
<dbReference type="PROSITE" id="PS00606">
    <property type="entry name" value="KS3_1"/>
    <property type="match status" value="1"/>
</dbReference>
<dbReference type="EMBL" id="LIIK01000036">
    <property type="protein sequence ID" value="KQM08474.1"/>
    <property type="molecule type" value="Genomic_DNA"/>
</dbReference>
<dbReference type="InterPro" id="IPR016039">
    <property type="entry name" value="Thiolase-like"/>
</dbReference>
<evidence type="ECO:0000313" key="5">
    <source>
        <dbReference type="EMBL" id="KQM08474.1"/>
    </source>
</evidence>
<dbReference type="CDD" id="cd00834">
    <property type="entry name" value="KAS_I_II"/>
    <property type="match status" value="1"/>
</dbReference>
<comment type="similarity">
    <text evidence="1 3">Belongs to the thiolase-like superfamily. Beta-ketoacyl-ACP synthases family.</text>
</comment>
<evidence type="ECO:0000256" key="1">
    <source>
        <dbReference type="ARBA" id="ARBA00008467"/>
    </source>
</evidence>
<evidence type="ECO:0000256" key="3">
    <source>
        <dbReference type="RuleBase" id="RU003694"/>
    </source>
</evidence>
<gene>
    <name evidence="5" type="ORF">AL399_07100</name>
</gene>
<dbReference type="InterPro" id="IPR014030">
    <property type="entry name" value="Ketoacyl_synth_N"/>
</dbReference>
<evidence type="ECO:0000313" key="6">
    <source>
        <dbReference type="Proteomes" id="UP000054172"/>
    </source>
</evidence>
<dbReference type="Pfam" id="PF02801">
    <property type="entry name" value="Ketoacyl-synt_C"/>
    <property type="match status" value="1"/>
</dbReference>
<dbReference type="Pfam" id="PF00109">
    <property type="entry name" value="ketoacyl-synt"/>
    <property type="match status" value="1"/>
</dbReference>